<proteinExistence type="predicted"/>
<dbReference type="AlphaFoldDB" id="A0ABD1Z336"/>
<reference evidence="1 2" key="1">
    <citation type="submission" date="2024-09" db="EMBL/GenBank/DDBJ databases">
        <title>Chromosome-scale assembly of Riccia fluitans.</title>
        <authorList>
            <person name="Paukszto L."/>
            <person name="Sawicki J."/>
            <person name="Karawczyk K."/>
            <person name="Piernik-Szablinska J."/>
            <person name="Szczecinska M."/>
            <person name="Mazdziarz M."/>
        </authorList>
    </citation>
    <scope>NUCLEOTIDE SEQUENCE [LARGE SCALE GENOMIC DNA]</scope>
    <source>
        <strain evidence="1">Rf_01</strain>
        <tissue evidence="1">Aerial parts of the thallus</tissue>
    </source>
</reference>
<accession>A0ABD1Z336</accession>
<dbReference type="Proteomes" id="UP001605036">
    <property type="component" value="Unassembled WGS sequence"/>
</dbReference>
<gene>
    <name evidence="1" type="ORF">R1flu_009766</name>
</gene>
<sequence>MGVLETIMEDSTHLPSAAITVTPRAIRMADILDSPRKQEQVYLLYENQKKSGSMSPRVQQKVAPPKFKKYVENITEARSQLKSLVRRKGGLRLKSKRTSTHTIIWPPKYSTNPADDEEVVSADDQIRIRRLNYLYYA</sequence>
<name>A0ABD1Z336_9MARC</name>
<dbReference type="EMBL" id="JBHFFA010000002">
    <property type="protein sequence ID" value="KAL2642179.1"/>
    <property type="molecule type" value="Genomic_DNA"/>
</dbReference>
<organism evidence="1 2">
    <name type="scientific">Riccia fluitans</name>
    <dbReference type="NCBI Taxonomy" id="41844"/>
    <lineage>
        <taxon>Eukaryota</taxon>
        <taxon>Viridiplantae</taxon>
        <taxon>Streptophyta</taxon>
        <taxon>Embryophyta</taxon>
        <taxon>Marchantiophyta</taxon>
        <taxon>Marchantiopsida</taxon>
        <taxon>Marchantiidae</taxon>
        <taxon>Marchantiales</taxon>
        <taxon>Ricciaceae</taxon>
        <taxon>Riccia</taxon>
    </lineage>
</organism>
<evidence type="ECO:0000313" key="2">
    <source>
        <dbReference type="Proteomes" id="UP001605036"/>
    </source>
</evidence>
<evidence type="ECO:0000313" key="1">
    <source>
        <dbReference type="EMBL" id="KAL2642179.1"/>
    </source>
</evidence>
<keyword evidence="2" id="KW-1185">Reference proteome</keyword>
<protein>
    <submittedName>
        <fullName evidence="1">Uncharacterized protein</fullName>
    </submittedName>
</protein>
<comment type="caution">
    <text evidence="1">The sequence shown here is derived from an EMBL/GenBank/DDBJ whole genome shotgun (WGS) entry which is preliminary data.</text>
</comment>